<dbReference type="InterPro" id="IPR003644">
    <property type="entry name" value="Calx_beta"/>
</dbReference>
<dbReference type="PANTHER" id="PTHR42834:SF1">
    <property type="entry name" value="ENDONUCLEASE_EXONUCLEASE_PHOSPHATASE FAMILY PROTEIN (AFU_ORTHOLOGUE AFUA_3G09210)"/>
    <property type="match status" value="1"/>
</dbReference>
<protein>
    <submittedName>
        <fullName evidence="6">Lamin tail domain-containing protein</fullName>
    </submittedName>
</protein>
<proteinExistence type="predicted"/>
<dbReference type="Proteomes" id="UP001589896">
    <property type="component" value="Unassembled WGS sequence"/>
</dbReference>
<dbReference type="Pfam" id="PF03372">
    <property type="entry name" value="Exo_endo_phos"/>
    <property type="match status" value="1"/>
</dbReference>
<keyword evidence="1 4" id="KW-0732">Signal</keyword>
<feature type="chain" id="PRO_5047066654" evidence="4">
    <location>
        <begin position="26"/>
        <end position="1181"/>
    </location>
</feature>
<dbReference type="RefSeq" id="WP_386664679.1">
    <property type="nucleotide sequence ID" value="NZ_JBHLTG010000001.1"/>
</dbReference>
<reference evidence="6 7" key="1">
    <citation type="submission" date="2024-09" db="EMBL/GenBank/DDBJ databases">
        <authorList>
            <person name="Sun Q."/>
            <person name="Mori K."/>
        </authorList>
    </citation>
    <scope>NUCLEOTIDE SEQUENCE [LARGE SCALE GENOMIC DNA]</scope>
    <source>
        <strain evidence="6 7">KCTC 23076</strain>
    </source>
</reference>
<dbReference type="PANTHER" id="PTHR42834">
    <property type="entry name" value="ENDONUCLEASE/EXONUCLEASE/PHOSPHATASE FAMILY PROTEIN (AFU_ORTHOLOGUE AFUA_3G09210)"/>
    <property type="match status" value="1"/>
</dbReference>
<evidence type="ECO:0000256" key="4">
    <source>
        <dbReference type="SAM" id="SignalP"/>
    </source>
</evidence>
<dbReference type="EMBL" id="JBHLTG010000001">
    <property type="protein sequence ID" value="MFC0676821.1"/>
    <property type="molecule type" value="Genomic_DNA"/>
</dbReference>
<evidence type="ECO:0000313" key="7">
    <source>
        <dbReference type="Proteomes" id="UP001589896"/>
    </source>
</evidence>
<feature type="domain" description="LTD" evidence="5">
    <location>
        <begin position="6"/>
        <end position="147"/>
    </location>
</feature>
<dbReference type="InterPro" id="IPR001434">
    <property type="entry name" value="OmcB-like_DUF11"/>
</dbReference>
<dbReference type="Pfam" id="PF01345">
    <property type="entry name" value="DUF11"/>
    <property type="match status" value="1"/>
</dbReference>
<dbReference type="Pfam" id="PF00932">
    <property type="entry name" value="LTD"/>
    <property type="match status" value="1"/>
</dbReference>
<evidence type="ECO:0000313" key="6">
    <source>
        <dbReference type="EMBL" id="MFC0676821.1"/>
    </source>
</evidence>
<organism evidence="6 7">
    <name type="scientific">Lysobacter korlensis</name>
    <dbReference type="NCBI Taxonomy" id="553636"/>
    <lineage>
        <taxon>Bacteria</taxon>
        <taxon>Pseudomonadati</taxon>
        <taxon>Pseudomonadota</taxon>
        <taxon>Gammaproteobacteria</taxon>
        <taxon>Lysobacterales</taxon>
        <taxon>Lysobacteraceae</taxon>
        <taxon>Lysobacter</taxon>
    </lineage>
</organism>
<dbReference type="Gene3D" id="2.60.40.10">
    <property type="entry name" value="Immunoglobulins"/>
    <property type="match status" value="1"/>
</dbReference>
<feature type="signal peptide" evidence="4">
    <location>
        <begin position="1"/>
        <end position="25"/>
    </location>
</feature>
<dbReference type="InterPro" id="IPR013783">
    <property type="entry name" value="Ig-like_fold"/>
</dbReference>
<dbReference type="InterPro" id="IPR038081">
    <property type="entry name" value="CalX-like_sf"/>
</dbReference>
<sequence>MHRHSGRASALAVAVGLALSGAADAQVVISQVYGGGGNSGATLRQDFIELHNNGNAAVSLEGWSVQYASAAGSSWQRTPLTGSIAAGGYYLVQQAAGSGGSVNLPPPDATGTIAMSGTAGKVALVDSGAALSGACPGGVVDLVGFGGASCAEGSPTAQLSGITAAIRLDGGCTDDGDNRSDFEIAAPMPRNSASMAKVCGGTRTLNVADASIEEGADGTRTLAFTVELTQPAGKGGVRVRYTTLDGSATVADGDYLAASGEVTIPRGETRAQINVAIQGDAREEADETFTLVLSKITGAAAGDVEAVGTIVNDDYTLTPISAIQGDGAQSPLVRETVATRGIVTGRKSNGFFLQSQPVDADASEATSEGLFVFTRSAPPAAAAVGRLVVVRGVVTEFVPSQDRGQAPITQLAGAVAVIGQGDATYPLPAPVELTATLPSPAGAVDQLELLEGMRVTVPRFTVTAPTGGFTNERNASGQGNGVFHGVVAGLPRPFREPGIQAPDAPPAGSIPPIPRWDFNPELISVDSDAIGAPALDVAAGTELAGLTGVLDYGFRRYTILPDAAPAIGAAPSPHGVDAAQADAFTVAAYNLERFFDENNDPSVGEPVLTVDAFERRLAKASLGIRDALKTPDIVGLVEVENLEVLQRLAARVNADAVAAGQPDPQYGAHLLDGNDFGGIDVGFLVKSANVGEATPRVAVHTVAQVGKDTTWTTPDGETQLLNDRPPLALDATVHYADGRAFPVSVVLVHQRSLNGAGDDTASGERTRSKRQRQAEFLAAYLNGRQVRDPDARLVVLGDFNAFEFNDGLVDAMNVITGTPTPDEQTAVLADGVDLVDPDLINLGGLEPAHERYSFVFGGNAQTLDHVLVNEALVVATREIGLDHARINADFPEVNRNDAASPSRLSDHDPVVATFFPRRRADLVLTAVTSGPARIGQTFAFDVVLRNEGPEQADRPGVGFELDAQLDGLTVTAPTGWNCDAPQASNGRTVLTCISGSLAHGADATFRLSATATADLVGRSLTLAAAAEAESIDPVVDNNAATASLDITAIADLHTGLYGPDKHLRSGTRGAYRVVVGSAGPDPAIVPTLTLSADVPARNLRLAAPAGWSCPIVDEAAGFRAVCSATRLDAGQAQAIDFSIVAPPRSGDRLLTVTARVSSAGTDPAVENDEAVHNVRVIGSPK</sequence>
<dbReference type="Pfam" id="PF03160">
    <property type="entry name" value="Calx-beta"/>
    <property type="match status" value="1"/>
</dbReference>
<dbReference type="PROSITE" id="PS51841">
    <property type="entry name" value="LTD"/>
    <property type="match status" value="1"/>
</dbReference>
<dbReference type="InterPro" id="IPR036415">
    <property type="entry name" value="Lamin_tail_dom_sf"/>
</dbReference>
<evidence type="ECO:0000256" key="2">
    <source>
        <dbReference type="ARBA" id="ARBA00022737"/>
    </source>
</evidence>
<dbReference type="InterPro" id="IPR001322">
    <property type="entry name" value="Lamin_tail_dom"/>
</dbReference>
<keyword evidence="2" id="KW-0677">Repeat</keyword>
<keyword evidence="7" id="KW-1185">Reference proteome</keyword>
<dbReference type="SUPFAM" id="SSF141072">
    <property type="entry name" value="CalX-like"/>
    <property type="match status" value="1"/>
</dbReference>
<keyword evidence="3" id="KW-0106">Calcium</keyword>
<accession>A0ABV6RIK7</accession>
<evidence type="ECO:0000259" key="5">
    <source>
        <dbReference type="PROSITE" id="PS51841"/>
    </source>
</evidence>
<name>A0ABV6RIK7_9GAMM</name>
<dbReference type="Gene3D" id="3.60.10.10">
    <property type="entry name" value="Endonuclease/exonuclease/phosphatase"/>
    <property type="match status" value="1"/>
</dbReference>
<dbReference type="Gene3D" id="2.60.40.2030">
    <property type="match status" value="1"/>
</dbReference>
<dbReference type="SUPFAM" id="SSF74853">
    <property type="entry name" value="Lamin A/C globular tail domain"/>
    <property type="match status" value="1"/>
</dbReference>
<evidence type="ECO:0000256" key="1">
    <source>
        <dbReference type="ARBA" id="ARBA00022729"/>
    </source>
</evidence>
<comment type="caution">
    <text evidence="6">The sequence shown here is derived from an EMBL/GenBank/DDBJ whole genome shotgun (WGS) entry which is preliminary data.</text>
</comment>
<gene>
    <name evidence="6" type="ORF">ACFFGH_03005</name>
</gene>
<evidence type="ECO:0000256" key="3">
    <source>
        <dbReference type="ARBA" id="ARBA00022837"/>
    </source>
</evidence>
<dbReference type="SUPFAM" id="SSF56219">
    <property type="entry name" value="DNase I-like"/>
    <property type="match status" value="1"/>
</dbReference>
<dbReference type="InterPro" id="IPR005135">
    <property type="entry name" value="Endo/exonuclease/phosphatase"/>
</dbReference>
<dbReference type="InterPro" id="IPR036691">
    <property type="entry name" value="Endo/exonu/phosph_ase_sf"/>
</dbReference>